<comment type="caution">
    <text evidence="2">The sequence shown here is derived from an EMBL/GenBank/DDBJ whole genome shotgun (WGS) entry which is preliminary data.</text>
</comment>
<dbReference type="InterPro" id="IPR011335">
    <property type="entry name" value="Restrct_endonuc-II-like"/>
</dbReference>
<dbReference type="Proteomes" id="UP000295023">
    <property type="component" value="Unassembled WGS sequence"/>
</dbReference>
<dbReference type="OrthoDB" id="7262039at2"/>
<protein>
    <submittedName>
        <fullName evidence="2">Uma2 family endonuclease</fullName>
    </submittedName>
</protein>
<sequence length="180" mass="19871">MRASLKPLTVEEFLAWERSQPLRYEFDGTQPVAMTGGTIAADRLARRLLRSLDQRLRPPCEAFGENVKVLSAGRVRYPDVKVACGTFDPAGDHVDPVVVFEVLSSTTEMTDRRVKPAEYAAIPTAMAYVLLAQDRPAVTVLRRAGGWQAEELAGIWRVLELPEIGLSIPLLELYPDHAAG</sequence>
<dbReference type="SUPFAM" id="SSF52980">
    <property type="entry name" value="Restriction endonuclease-like"/>
    <property type="match status" value="1"/>
</dbReference>
<accession>A0A4R4D3B7</accession>
<dbReference type="Gene3D" id="3.90.1570.10">
    <property type="entry name" value="tt1808, chain A"/>
    <property type="match status" value="1"/>
</dbReference>
<dbReference type="Pfam" id="PF05685">
    <property type="entry name" value="Uma2"/>
    <property type="match status" value="1"/>
</dbReference>
<gene>
    <name evidence="2" type="ORF">EXY23_25140</name>
</gene>
<keyword evidence="2" id="KW-0378">Hydrolase</keyword>
<proteinExistence type="predicted"/>
<dbReference type="EMBL" id="SKBM01000041">
    <property type="protein sequence ID" value="TCZ53188.1"/>
    <property type="molecule type" value="Genomic_DNA"/>
</dbReference>
<evidence type="ECO:0000313" key="3">
    <source>
        <dbReference type="Proteomes" id="UP000295023"/>
    </source>
</evidence>
<name>A0A4R4D3B7_9PROT</name>
<feature type="domain" description="Putative restriction endonuclease" evidence="1">
    <location>
        <begin position="10"/>
        <end position="153"/>
    </location>
</feature>
<dbReference type="RefSeq" id="WP_132296604.1">
    <property type="nucleotide sequence ID" value="NZ_SKBM01000041.1"/>
</dbReference>
<evidence type="ECO:0000259" key="1">
    <source>
        <dbReference type="Pfam" id="PF05685"/>
    </source>
</evidence>
<dbReference type="PANTHER" id="PTHR36558">
    <property type="entry name" value="GLR1098 PROTEIN"/>
    <property type="match status" value="1"/>
</dbReference>
<reference evidence="2 3" key="1">
    <citation type="submission" date="2019-03" db="EMBL/GenBank/DDBJ databases">
        <title>Paracraurococcus aquatilis NE82 genome sequence.</title>
        <authorList>
            <person name="Zhao Y."/>
            <person name="Du Z."/>
        </authorList>
    </citation>
    <scope>NUCLEOTIDE SEQUENCE [LARGE SCALE GENOMIC DNA]</scope>
    <source>
        <strain evidence="2 3">NE82</strain>
    </source>
</reference>
<dbReference type="InterPro" id="IPR012296">
    <property type="entry name" value="Nuclease_put_TT1808"/>
</dbReference>
<keyword evidence="2" id="KW-0540">Nuclease</keyword>
<dbReference type="CDD" id="cd06260">
    <property type="entry name" value="DUF820-like"/>
    <property type="match status" value="1"/>
</dbReference>
<dbReference type="InterPro" id="IPR008538">
    <property type="entry name" value="Uma2"/>
</dbReference>
<organism evidence="2 3">
    <name type="scientific">Roseicella aquatilis</name>
    <dbReference type="NCBI Taxonomy" id="2527868"/>
    <lineage>
        <taxon>Bacteria</taxon>
        <taxon>Pseudomonadati</taxon>
        <taxon>Pseudomonadota</taxon>
        <taxon>Alphaproteobacteria</taxon>
        <taxon>Acetobacterales</taxon>
        <taxon>Roseomonadaceae</taxon>
        <taxon>Roseicella</taxon>
    </lineage>
</organism>
<dbReference type="GO" id="GO:0004519">
    <property type="term" value="F:endonuclease activity"/>
    <property type="evidence" value="ECO:0007669"/>
    <property type="project" value="UniProtKB-KW"/>
</dbReference>
<keyword evidence="2" id="KW-0255">Endonuclease</keyword>
<keyword evidence="3" id="KW-1185">Reference proteome</keyword>
<evidence type="ECO:0000313" key="2">
    <source>
        <dbReference type="EMBL" id="TCZ53188.1"/>
    </source>
</evidence>
<dbReference type="AlphaFoldDB" id="A0A4R4D3B7"/>
<dbReference type="PANTHER" id="PTHR36558:SF1">
    <property type="entry name" value="RESTRICTION ENDONUCLEASE DOMAIN-CONTAINING PROTEIN-RELATED"/>
    <property type="match status" value="1"/>
</dbReference>